<dbReference type="AlphaFoldDB" id="A0ABD3NT96"/>
<feature type="chain" id="PRO_5044798635" evidence="1">
    <location>
        <begin position="23"/>
        <end position="91"/>
    </location>
</feature>
<proteinExistence type="predicted"/>
<evidence type="ECO:0000313" key="2">
    <source>
        <dbReference type="EMBL" id="KAL3779052.1"/>
    </source>
</evidence>
<reference evidence="2 3" key="1">
    <citation type="journal article" date="2020" name="G3 (Bethesda)">
        <title>Improved Reference Genome for Cyclotella cryptica CCMP332, a Model for Cell Wall Morphogenesis, Salinity Adaptation, and Lipid Production in Diatoms (Bacillariophyta).</title>
        <authorList>
            <person name="Roberts W.R."/>
            <person name="Downey K.M."/>
            <person name="Ruck E.C."/>
            <person name="Traller J.C."/>
            <person name="Alverson A.J."/>
        </authorList>
    </citation>
    <scope>NUCLEOTIDE SEQUENCE [LARGE SCALE GENOMIC DNA]</scope>
    <source>
        <strain evidence="2 3">CCMP332</strain>
    </source>
</reference>
<organism evidence="2 3">
    <name type="scientific">Cyclotella cryptica</name>
    <dbReference type="NCBI Taxonomy" id="29204"/>
    <lineage>
        <taxon>Eukaryota</taxon>
        <taxon>Sar</taxon>
        <taxon>Stramenopiles</taxon>
        <taxon>Ochrophyta</taxon>
        <taxon>Bacillariophyta</taxon>
        <taxon>Coscinodiscophyceae</taxon>
        <taxon>Thalassiosirophycidae</taxon>
        <taxon>Stephanodiscales</taxon>
        <taxon>Stephanodiscaceae</taxon>
        <taxon>Cyclotella</taxon>
    </lineage>
</organism>
<evidence type="ECO:0000256" key="1">
    <source>
        <dbReference type="SAM" id="SignalP"/>
    </source>
</evidence>
<protein>
    <submittedName>
        <fullName evidence="2">Uncharacterized protein</fullName>
    </submittedName>
</protein>
<dbReference type="EMBL" id="JABMIG020000407">
    <property type="protein sequence ID" value="KAL3779052.1"/>
    <property type="molecule type" value="Genomic_DNA"/>
</dbReference>
<gene>
    <name evidence="2" type="ORF">HJC23_005992</name>
</gene>
<keyword evidence="1" id="KW-0732">Signal</keyword>
<accession>A0ABD3NT96</accession>
<comment type="caution">
    <text evidence="2">The sequence shown here is derived from an EMBL/GenBank/DDBJ whole genome shotgun (WGS) entry which is preliminary data.</text>
</comment>
<name>A0ABD3NT96_9STRA</name>
<feature type="signal peptide" evidence="1">
    <location>
        <begin position="1"/>
        <end position="22"/>
    </location>
</feature>
<keyword evidence="3" id="KW-1185">Reference proteome</keyword>
<dbReference type="Proteomes" id="UP001516023">
    <property type="component" value="Unassembled WGS sequence"/>
</dbReference>
<evidence type="ECO:0000313" key="3">
    <source>
        <dbReference type="Proteomes" id="UP001516023"/>
    </source>
</evidence>
<sequence length="91" mass="9569">MATGNFLLLGGIIALTVPSVLSIAWPTSAPDGIETDGSKSNMDSAKVAAYKVMHKINFNGINNTVAKSYCPLFSPGVVGNVELKENDIPFV</sequence>